<sequence>MENAPTEPGSARSQRHIPPWRAPLAAALSAALLTACGAGEDLVSGGGEHTIRLSWQGTDQSVHYLHGALVFKEHVEEASGGELTVETYPSEQLGKADDALTMLRSGITEAAYVVPSYHPELRYSVAWDLPLGLSSDRSAEGRWRAVHENGPVVDEYHEAGIVPIGALSAANTELTTVGRPVPDLESVRGLRIRTGSDLHIEQARAMGGSGVTGTFTEMYELMDRGVADANLFQYGSMRSTGVDSLIRHGTVGLDLPSTGVSVQMGRSFWDGLDEDKQRIVYEAGRVASASATDASIREAEEELELLRADGFETHAWSDEDLEEFDALMDGVLDQWIEDIGGRAPEAVEQARRLAEETEDDGVTDLESDFESFPF</sequence>
<keyword evidence="4" id="KW-1185">Reference proteome</keyword>
<dbReference type="InterPro" id="IPR018389">
    <property type="entry name" value="DctP_fam"/>
</dbReference>
<keyword evidence="1" id="KW-0732">Signal</keyword>
<comment type="caution">
    <text evidence="3">The sequence shown here is derived from an EMBL/GenBank/DDBJ whole genome shotgun (WGS) entry which is preliminary data.</text>
</comment>
<reference evidence="3 4" key="1">
    <citation type="submission" date="2020-09" db="EMBL/GenBank/DDBJ databases">
        <title>Diversity and distribution of actinomycetes associated with coral in the coast of Hainan.</title>
        <authorList>
            <person name="Li F."/>
        </authorList>
    </citation>
    <scope>NUCLEOTIDE SEQUENCE [LARGE SCALE GENOMIC DNA]</scope>
    <source>
        <strain evidence="3 4">HNM0947</strain>
    </source>
</reference>
<dbReference type="Pfam" id="PF03480">
    <property type="entry name" value="DctP"/>
    <property type="match status" value="1"/>
</dbReference>
<evidence type="ECO:0000313" key="4">
    <source>
        <dbReference type="Proteomes" id="UP000806528"/>
    </source>
</evidence>
<accession>A0ABR9P398</accession>
<feature type="region of interest" description="Disordered" evidence="2">
    <location>
        <begin position="352"/>
        <end position="374"/>
    </location>
</feature>
<proteinExistence type="predicted"/>
<organism evidence="3 4">
    <name type="scientific">Nocardiopsis coralli</name>
    <dbReference type="NCBI Taxonomy" id="2772213"/>
    <lineage>
        <taxon>Bacteria</taxon>
        <taxon>Bacillati</taxon>
        <taxon>Actinomycetota</taxon>
        <taxon>Actinomycetes</taxon>
        <taxon>Streptosporangiales</taxon>
        <taxon>Nocardiopsidaceae</taxon>
        <taxon>Nocardiopsis</taxon>
    </lineage>
</organism>
<gene>
    <name evidence="3" type="ORF">IDM40_06085</name>
</gene>
<feature type="compositionally biased region" description="Acidic residues" evidence="2">
    <location>
        <begin position="356"/>
        <end position="374"/>
    </location>
</feature>
<dbReference type="Proteomes" id="UP000806528">
    <property type="component" value="Unassembled WGS sequence"/>
</dbReference>
<dbReference type="EMBL" id="JADBGI010000004">
    <property type="protein sequence ID" value="MBE2998275.1"/>
    <property type="molecule type" value="Genomic_DNA"/>
</dbReference>
<dbReference type="PANTHER" id="PTHR33376:SF15">
    <property type="entry name" value="BLL6794 PROTEIN"/>
    <property type="match status" value="1"/>
</dbReference>
<dbReference type="Gene3D" id="3.40.190.170">
    <property type="entry name" value="Bacterial extracellular solute-binding protein, family 7"/>
    <property type="match status" value="1"/>
</dbReference>
<evidence type="ECO:0000313" key="3">
    <source>
        <dbReference type="EMBL" id="MBE2998275.1"/>
    </source>
</evidence>
<dbReference type="RefSeq" id="WP_193120913.1">
    <property type="nucleotide sequence ID" value="NZ_JADBGI010000004.1"/>
</dbReference>
<name>A0ABR9P398_9ACTN</name>
<dbReference type="InterPro" id="IPR038404">
    <property type="entry name" value="TRAP_DctP_sf"/>
</dbReference>
<dbReference type="PANTHER" id="PTHR33376">
    <property type="match status" value="1"/>
</dbReference>
<evidence type="ECO:0008006" key="5">
    <source>
        <dbReference type="Google" id="ProtNLM"/>
    </source>
</evidence>
<protein>
    <recommendedName>
        <fullName evidence="5">TRAP-type C4-dicarboxylate transport system, substrate-binding protein</fullName>
    </recommendedName>
</protein>
<evidence type="ECO:0000256" key="1">
    <source>
        <dbReference type="ARBA" id="ARBA00022729"/>
    </source>
</evidence>
<evidence type="ECO:0000256" key="2">
    <source>
        <dbReference type="SAM" id="MobiDB-lite"/>
    </source>
</evidence>